<dbReference type="PANTHER" id="PTHR42034:SF1">
    <property type="entry name" value="CONDENSATION DOMAIN-CONTAINING PROTEIN"/>
    <property type="match status" value="1"/>
</dbReference>
<reference evidence="2" key="2">
    <citation type="submission" date="2013-04" db="EMBL/GenBank/DDBJ databases">
        <title>Genomic mechanisms accounting for the adaptation to parasitism in nematode-trapping fungi.</title>
        <authorList>
            <person name="Ahren D.G."/>
        </authorList>
    </citation>
    <scope>NUCLEOTIDE SEQUENCE [LARGE SCALE GENOMIC DNA]</scope>
    <source>
        <strain evidence="2">CBS 200.50</strain>
    </source>
</reference>
<dbReference type="InterPro" id="IPR023213">
    <property type="entry name" value="CAT-like_dom_sf"/>
</dbReference>
<dbReference type="OMA" id="REHWAIN"/>
<proteinExistence type="predicted"/>
<sequence>MHIDTSGRRGRDLCLQLSTLAGAELYYLPESREVLLRVRHELSDGIGSIMLLNEFLKILRGKCFATNEYNPGKDVERLPPSLPQIMHAKPPTAEIIKKGQGIAAILNTPVMGLQRRLKSSSIPQQSQRFEFVFNEDETSILLRKCKTNGITITHATTVAASKALLDQMKVEHGSFGTVFYTSLRDLSPNPYNQPTYALSNQISVKMAIFPASKREDFFKAARRIKQEYLSWKDDEDNVATQGPIYDALAGTAMGDIVISKTSAEVNTDLNPVVVSGIGLTEKYLTESVEDFWFSVSAGDFGGTLYVYTAQSKLRLVFVYNSRFYAVENMEKYVHRVVEELNIGLDISLSATGTTYS</sequence>
<dbReference type="PANTHER" id="PTHR42034">
    <property type="entry name" value="CHROMOSOME 7, WHOLE GENOME SHOTGUN SEQUENCE-RELATED"/>
    <property type="match status" value="1"/>
</dbReference>
<dbReference type="AlphaFoldDB" id="S8A7M0"/>
<dbReference type="Gene3D" id="3.30.559.10">
    <property type="entry name" value="Chloramphenicol acetyltransferase-like domain"/>
    <property type="match status" value="1"/>
</dbReference>
<dbReference type="EMBL" id="AQGS01000512">
    <property type="protein sequence ID" value="EPS39000.1"/>
    <property type="molecule type" value="Genomic_DNA"/>
</dbReference>
<comment type="caution">
    <text evidence="1">The sequence shown here is derived from an EMBL/GenBank/DDBJ whole genome shotgun (WGS) entry which is preliminary data.</text>
</comment>
<dbReference type="SUPFAM" id="SSF52777">
    <property type="entry name" value="CoA-dependent acyltransferases"/>
    <property type="match status" value="1"/>
</dbReference>
<dbReference type="STRING" id="1284197.S8A7M0"/>
<dbReference type="Gene3D" id="3.30.559.30">
    <property type="entry name" value="Nonribosomal peptide synthetase, condensation domain"/>
    <property type="match status" value="1"/>
</dbReference>
<protein>
    <submittedName>
        <fullName evidence="1">Uncharacterized protein</fullName>
    </submittedName>
</protein>
<name>S8A7M0_DACHA</name>
<dbReference type="OrthoDB" id="2548233at2759"/>
<dbReference type="eggNOG" id="ENOG502S7CY">
    <property type="taxonomic scope" value="Eukaryota"/>
</dbReference>
<dbReference type="Proteomes" id="UP000015100">
    <property type="component" value="Unassembled WGS sequence"/>
</dbReference>
<gene>
    <name evidence="1" type="ORF">H072_7224</name>
</gene>
<evidence type="ECO:0000313" key="1">
    <source>
        <dbReference type="EMBL" id="EPS39000.1"/>
    </source>
</evidence>
<keyword evidence="2" id="KW-1185">Reference proteome</keyword>
<organism evidence="1 2">
    <name type="scientific">Dactylellina haptotyla (strain CBS 200.50)</name>
    <name type="common">Nematode-trapping fungus</name>
    <name type="synonym">Monacrosporium haptotylum</name>
    <dbReference type="NCBI Taxonomy" id="1284197"/>
    <lineage>
        <taxon>Eukaryota</taxon>
        <taxon>Fungi</taxon>
        <taxon>Dikarya</taxon>
        <taxon>Ascomycota</taxon>
        <taxon>Pezizomycotina</taxon>
        <taxon>Orbiliomycetes</taxon>
        <taxon>Orbiliales</taxon>
        <taxon>Orbiliaceae</taxon>
        <taxon>Dactylellina</taxon>
    </lineage>
</organism>
<accession>S8A7M0</accession>
<reference evidence="1 2" key="1">
    <citation type="journal article" date="2013" name="PLoS Genet.">
        <title>Genomic mechanisms accounting for the adaptation to parasitism in nematode-trapping fungi.</title>
        <authorList>
            <person name="Meerupati T."/>
            <person name="Andersson K.M."/>
            <person name="Friman E."/>
            <person name="Kumar D."/>
            <person name="Tunlid A."/>
            <person name="Ahren D."/>
        </authorList>
    </citation>
    <scope>NUCLEOTIDE SEQUENCE [LARGE SCALE GENOMIC DNA]</scope>
    <source>
        <strain evidence="1 2">CBS 200.50</strain>
    </source>
</reference>
<evidence type="ECO:0000313" key="2">
    <source>
        <dbReference type="Proteomes" id="UP000015100"/>
    </source>
</evidence>
<dbReference type="HOGENOM" id="CLU_029138_2_0_1"/>